<evidence type="ECO:0000313" key="2">
    <source>
        <dbReference type="EMBL" id="SHG62207.1"/>
    </source>
</evidence>
<dbReference type="AlphaFoldDB" id="A0A1M5LB13"/>
<dbReference type="RefSeq" id="WP_072898575.1">
    <property type="nucleotide sequence ID" value="NZ_FQXB01000001.1"/>
</dbReference>
<sequence length="126" mass="14182">MYEYQVIAAPNGRNSFGLRKNAARQMQELNDLLNSMSTDHWEYMGDREDGRQMVFARVVQSLENGYPPKVRPVRQASMDKPIVVRRVRPKGIEINPEPAFKSKQPAAANTQAEIDPPKVVALGSKS</sequence>
<evidence type="ECO:0000313" key="3">
    <source>
        <dbReference type="Proteomes" id="UP000184074"/>
    </source>
</evidence>
<dbReference type="EMBL" id="FQXB01000001">
    <property type="protein sequence ID" value="SHG62207.1"/>
    <property type="molecule type" value="Genomic_DNA"/>
</dbReference>
<accession>A0A1M5LB13</accession>
<feature type="region of interest" description="Disordered" evidence="1">
    <location>
        <begin position="94"/>
        <end position="126"/>
    </location>
</feature>
<evidence type="ECO:0000256" key="1">
    <source>
        <dbReference type="SAM" id="MobiDB-lite"/>
    </source>
</evidence>
<protein>
    <submittedName>
        <fullName evidence="2">Uncharacterized protein</fullName>
    </submittedName>
</protein>
<name>A0A1M5LB13_9RHOB</name>
<dbReference type="Proteomes" id="UP000184074">
    <property type="component" value="Unassembled WGS sequence"/>
</dbReference>
<keyword evidence="3" id="KW-1185">Reference proteome</keyword>
<proteinExistence type="predicted"/>
<gene>
    <name evidence="2" type="ORF">SAMN05444003_0198</name>
</gene>
<dbReference type="OrthoDB" id="7658888at2"/>
<organism evidence="2 3">
    <name type="scientific">Cognatiyoonia sediminum</name>
    <dbReference type="NCBI Taxonomy" id="1508389"/>
    <lineage>
        <taxon>Bacteria</taxon>
        <taxon>Pseudomonadati</taxon>
        <taxon>Pseudomonadota</taxon>
        <taxon>Alphaproteobacteria</taxon>
        <taxon>Rhodobacterales</taxon>
        <taxon>Paracoccaceae</taxon>
        <taxon>Cognatiyoonia</taxon>
    </lineage>
</organism>
<reference evidence="2 3" key="1">
    <citation type="submission" date="2016-11" db="EMBL/GenBank/DDBJ databases">
        <authorList>
            <person name="Jaros S."/>
            <person name="Januszkiewicz K."/>
            <person name="Wedrychowicz H."/>
        </authorList>
    </citation>
    <scope>NUCLEOTIDE SEQUENCE [LARGE SCALE GENOMIC DNA]</scope>
    <source>
        <strain evidence="2 3">DSM 28715</strain>
    </source>
</reference>